<feature type="domain" description="Integrase catalytic" evidence="9">
    <location>
        <begin position="1023"/>
        <end position="1194"/>
    </location>
</feature>
<keyword evidence="2" id="KW-0808">Transferase</keyword>
<dbReference type="GO" id="GO:0003964">
    <property type="term" value="F:RNA-directed DNA polymerase activity"/>
    <property type="evidence" value="ECO:0007669"/>
    <property type="project" value="UniProtKB-KW"/>
</dbReference>
<dbReference type="GO" id="GO:0015074">
    <property type="term" value="P:DNA integration"/>
    <property type="evidence" value="ECO:0007669"/>
    <property type="project" value="InterPro"/>
</dbReference>
<keyword evidence="5" id="KW-0695">RNA-directed DNA polymerase</keyword>
<keyword evidence="6" id="KW-0862">Zinc</keyword>
<keyword evidence="4" id="KW-0378">Hydrolase</keyword>
<dbReference type="CDD" id="cd09274">
    <property type="entry name" value="RNase_HI_RT_Ty3"/>
    <property type="match status" value="1"/>
</dbReference>
<dbReference type="EC" id="2.7.7.49" evidence="1"/>
<evidence type="ECO:0000256" key="3">
    <source>
        <dbReference type="ARBA" id="ARBA00022722"/>
    </source>
</evidence>
<evidence type="ECO:0000259" key="8">
    <source>
        <dbReference type="PROSITE" id="PS50878"/>
    </source>
</evidence>
<dbReference type="Gene3D" id="3.10.10.10">
    <property type="entry name" value="HIV Type 1 Reverse Transcriptase, subunit A, domain 1"/>
    <property type="match status" value="1"/>
</dbReference>
<dbReference type="SUPFAM" id="SSF56672">
    <property type="entry name" value="DNA/RNA polymerases"/>
    <property type="match status" value="1"/>
</dbReference>
<dbReference type="GO" id="GO:0003676">
    <property type="term" value="F:nucleic acid binding"/>
    <property type="evidence" value="ECO:0007669"/>
    <property type="project" value="InterPro"/>
</dbReference>
<evidence type="ECO:0000259" key="7">
    <source>
        <dbReference type="PROSITE" id="PS50158"/>
    </source>
</evidence>
<evidence type="ECO:0000259" key="9">
    <source>
        <dbReference type="PROSITE" id="PS50994"/>
    </source>
</evidence>
<comment type="caution">
    <text evidence="10">The sequence shown here is derived from an EMBL/GenBank/DDBJ whole genome shotgun (WGS) entry which is preliminary data.</text>
</comment>
<dbReference type="GO" id="GO:0008270">
    <property type="term" value="F:zinc ion binding"/>
    <property type="evidence" value="ECO:0007669"/>
    <property type="project" value="UniProtKB-KW"/>
</dbReference>
<dbReference type="InterPro" id="IPR043128">
    <property type="entry name" value="Rev_trsase/Diguanyl_cyclase"/>
</dbReference>
<dbReference type="EMBL" id="CAKXAJ010021857">
    <property type="protein sequence ID" value="CAH2226702.1"/>
    <property type="molecule type" value="Genomic_DNA"/>
</dbReference>
<dbReference type="Proteomes" id="UP000838756">
    <property type="component" value="Unassembled WGS sequence"/>
</dbReference>
<dbReference type="InterPro" id="IPR036397">
    <property type="entry name" value="RNaseH_sf"/>
</dbReference>
<sequence>MEHARPPADLVLEGGPASRADAWRKWYKQFNVFLKASGVHKETKDIQASLLINLVGPDGYDIYSTFKFSKDENQDDIDVLVTKFNEYFGTKHSTTMARFRFFTRNQEVGENIDAYVTALRILSQHCEFEHLEDGLIRDRIVCGVSDNTVRDRLLRTDNLTLEKAMKICHANEVSLTEGKQIEVVKSTESSAAGAAVDALFNARSRARAGGGGAAVAGRLAGASGARIQCSENSPGRRFDSRLHTNSGLKCCVSCGIDHVGQFQCPAKFVKCFICNRRGHFKRFCPVKFNNKVFEVSEEFKDDLFYVSTLDDVNQNLNNKWFETLFLCKNGMAENFKLDSGSDLNVLSLKTFKKLGYSINDLKPCELRAQSFCGNYLPILGALEMPWLYKHNKYIIKFIISKDDCQSVLGKDTCENIGVIKRIFAINIDTYSDLFRGVGKLPGKYRIIIDKEVCPSICPVRKIPIGVRDKLKGELNNMEQMGIIRKVSHPTPWVNAIVLPAKKDGSVRVCLDPRPLNRAIRRAHYPLPTLTEIATALRGAKYFSKLDARSGFWMVQLDDQSADLCTFGTPFGRYQFLRLPYGVSCASEVFHAKIRQILEDLEGVESFIDDIIVYGSTIEEHDIRLRRLLDRAREVGIRFNREKCEFHVQQVTYLGHTFSEKGMQIDKNKLLAIKDMPCPCDRGSLERFLGMTNYLSKFIADYANIASPLRSLLRKGIEWYWDSNHAAAVSALKEALCRAPVLALYSADEPVLLTVDASASALGAALLQAGRPVEFASVTLSETQTRYAQIEKELLAIVFALERFHQYVYGRSDVTIETDHKPLETLFKKSLDGVPARLQRMMLRIQCYTFNVIYKPGKYMYLADTLSRAALEEPMDDKLSSEIDAQACFIINNVPFSDSKIQSVRNATGTDPECKILVNYVLFGWPRYRYDADHLVRAHWSYRTSFEYIGGVLFKDNLVFIPRKLRGVMLERVHEGHLGIDRCKRRARDVMFWNGMSRDVEQKVRTCAACAEHAARPARESMISHSIPNLPWRKVGSDIFLFRQKYFLILVDYFSNFIEVSPISNAGSRAVILAMKEQFARHGIVDELITDNGPAYSSKEFRQFSVDWCFRHTTTSPNYAQANGLSERAVQTVKNIIKKSIMTGSDFYLGLLNFRSTPRDGVSSPAQLLMGRRLNTRLPVHINKLMPERNNNSDYININNNRLRAKLYYDRQSRDLPELNAGEPVVVL</sequence>
<dbReference type="CDD" id="cd01647">
    <property type="entry name" value="RT_LTR"/>
    <property type="match status" value="1"/>
</dbReference>
<evidence type="ECO:0000313" key="11">
    <source>
        <dbReference type="Proteomes" id="UP000838756"/>
    </source>
</evidence>
<dbReference type="GO" id="GO:0004519">
    <property type="term" value="F:endonuclease activity"/>
    <property type="evidence" value="ECO:0007669"/>
    <property type="project" value="UniProtKB-KW"/>
</dbReference>
<dbReference type="FunFam" id="3.30.420.10:FF:000063">
    <property type="entry name" value="Retrovirus-related Pol polyprotein from transposon 297-like Protein"/>
    <property type="match status" value="1"/>
</dbReference>
<feature type="non-terminal residue" evidence="10">
    <location>
        <position position="1227"/>
    </location>
</feature>
<dbReference type="Pfam" id="PF17921">
    <property type="entry name" value="Integrase_H2C2"/>
    <property type="match status" value="1"/>
</dbReference>
<dbReference type="Pfam" id="PF17919">
    <property type="entry name" value="RT_RNaseH_2"/>
    <property type="match status" value="1"/>
</dbReference>
<name>A0A8S4QX86_9NEOP</name>
<dbReference type="InterPro" id="IPR001584">
    <property type="entry name" value="Integrase_cat-core"/>
</dbReference>
<dbReference type="InterPro" id="IPR043502">
    <property type="entry name" value="DNA/RNA_pol_sf"/>
</dbReference>
<dbReference type="AlphaFoldDB" id="A0A8S4QX86"/>
<keyword evidence="11" id="KW-1185">Reference proteome</keyword>
<dbReference type="OrthoDB" id="2286242at2759"/>
<protein>
    <recommendedName>
        <fullName evidence="1">RNA-directed DNA polymerase</fullName>
        <ecNumber evidence="1">2.7.7.49</ecNumber>
    </recommendedName>
</protein>
<evidence type="ECO:0000256" key="2">
    <source>
        <dbReference type="ARBA" id="ARBA00022695"/>
    </source>
</evidence>
<dbReference type="PROSITE" id="PS50878">
    <property type="entry name" value="RT_POL"/>
    <property type="match status" value="1"/>
</dbReference>
<dbReference type="Pfam" id="PF00078">
    <property type="entry name" value="RVT_1"/>
    <property type="match status" value="1"/>
</dbReference>
<organism evidence="10 11">
    <name type="scientific">Pararge aegeria aegeria</name>
    <dbReference type="NCBI Taxonomy" id="348720"/>
    <lineage>
        <taxon>Eukaryota</taxon>
        <taxon>Metazoa</taxon>
        <taxon>Ecdysozoa</taxon>
        <taxon>Arthropoda</taxon>
        <taxon>Hexapoda</taxon>
        <taxon>Insecta</taxon>
        <taxon>Pterygota</taxon>
        <taxon>Neoptera</taxon>
        <taxon>Endopterygota</taxon>
        <taxon>Lepidoptera</taxon>
        <taxon>Glossata</taxon>
        <taxon>Ditrysia</taxon>
        <taxon>Papilionoidea</taxon>
        <taxon>Nymphalidae</taxon>
        <taxon>Satyrinae</taxon>
        <taxon>Satyrini</taxon>
        <taxon>Parargina</taxon>
        <taxon>Pararge</taxon>
    </lineage>
</organism>
<dbReference type="InterPro" id="IPR000477">
    <property type="entry name" value="RT_dom"/>
</dbReference>
<keyword evidence="2" id="KW-0548">Nucleotidyltransferase</keyword>
<evidence type="ECO:0000256" key="6">
    <source>
        <dbReference type="PROSITE-ProRule" id="PRU00047"/>
    </source>
</evidence>
<dbReference type="Gene3D" id="1.10.340.70">
    <property type="match status" value="1"/>
</dbReference>
<proteinExistence type="predicted"/>
<gene>
    <name evidence="10" type="primary">jg3211</name>
    <name evidence="10" type="ORF">PAEG_LOCUS7397</name>
</gene>
<dbReference type="InterPro" id="IPR050951">
    <property type="entry name" value="Retrovirus_Pol_polyprotein"/>
</dbReference>
<feature type="domain" description="CCHC-type" evidence="7">
    <location>
        <begin position="270"/>
        <end position="285"/>
    </location>
</feature>
<dbReference type="PANTHER" id="PTHR37984">
    <property type="entry name" value="PROTEIN CBG26694"/>
    <property type="match status" value="1"/>
</dbReference>
<dbReference type="Gene3D" id="3.30.70.270">
    <property type="match status" value="2"/>
</dbReference>
<reference evidence="10" key="1">
    <citation type="submission" date="2022-03" db="EMBL/GenBank/DDBJ databases">
        <authorList>
            <person name="Lindestad O."/>
        </authorList>
    </citation>
    <scope>NUCLEOTIDE SEQUENCE</scope>
</reference>
<keyword evidence="4" id="KW-0255">Endonuclease</keyword>
<evidence type="ECO:0000256" key="4">
    <source>
        <dbReference type="ARBA" id="ARBA00022759"/>
    </source>
</evidence>
<accession>A0A8S4QX86</accession>
<dbReference type="InterPro" id="IPR041577">
    <property type="entry name" value="RT_RNaseH_2"/>
</dbReference>
<evidence type="ECO:0000256" key="5">
    <source>
        <dbReference type="ARBA" id="ARBA00022918"/>
    </source>
</evidence>
<evidence type="ECO:0000313" key="10">
    <source>
        <dbReference type="EMBL" id="CAH2226702.1"/>
    </source>
</evidence>
<dbReference type="Gene3D" id="3.30.420.10">
    <property type="entry name" value="Ribonuclease H-like superfamily/Ribonuclease H"/>
    <property type="match status" value="1"/>
</dbReference>
<dbReference type="GO" id="GO:0042575">
    <property type="term" value="C:DNA polymerase complex"/>
    <property type="evidence" value="ECO:0007669"/>
    <property type="project" value="UniProtKB-ARBA"/>
</dbReference>
<evidence type="ECO:0000256" key="1">
    <source>
        <dbReference type="ARBA" id="ARBA00012493"/>
    </source>
</evidence>
<dbReference type="FunFam" id="3.10.20.370:FF:000001">
    <property type="entry name" value="Retrovirus-related Pol polyprotein from transposon 17.6-like protein"/>
    <property type="match status" value="1"/>
</dbReference>
<dbReference type="InterPro" id="IPR041588">
    <property type="entry name" value="Integrase_H2C2"/>
</dbReference>
<dbReference type="PROSITE" id="PS50994">
    <property type="entry name" value="INTEGRASE"/>
    <property type="match status" value="1"/>
</dbReference>
<dbReference type="SUPFAM" id="SSF53098">
    <property type="entry name" value="Ribonuclease H-like"/>
    <property type="match status" value="1"/>
</dbReference>
<dbReference type="FunFam" id="1.10.340.70:FF:000004">
    <property type="entry name" value="Retrovirus-related Pol polyprotein from transposon 297-like Protein"/>
    <property type="match status" value="1"/>
</dbReference>
<dbReference type="PROSITE" id="PS50158">
    <property type="entry name" value="ZF_CCHC"/>
    <property type="match status" value="1"/>
</dbReference>
<dbReference type="InterPro" id="IPR012337">
    <property type="entry name" value="RNaseH-like_sf"/>
</dbReference>
<feature type="domain" description="Reverse transcriptase" evidence="8">
    <location>
        <begin position="480"/>
        <end position="657"/>
    </location>
</feature>
<keyword evidence="6" id="KW-0479">Metal-binding</keyword>
<keyword evidence="6" id="KW-0863">Zinc-finger</keyword>
<dbReference type="InterPro" id="IPR001878">
    <property type="entry name" value="Znf_CCHC"/>
</dbReference>
<keyword evidence="3" id="KW-0540">Nuclease</keyword>
<dbReference type="Pfam" id="PF00665">
    <property type="entry name" value="rve"/>
    <property type="match status" value="1"/>
</dbReference>
<dbReference type="FunFam" id="3.30.70.270:FF:000063">
    <property type="entry name" value="Zinc knuckle domaincontaining protein"/>
    <property type="match status" value="1"/>
</dbReference>
<dbReference type="PANTHER" id="PTHR37984:SF8">
    <property type="entry name" value="CCHC-TYPE DOMAIN-CONTAINING PROTEIN"/>
    <property type="match status" value="1"/>
</dbReference>